<evidence type="ECO:0000256" key="2">
    <source>
        <dbReference type="ARBA" id="ARBA00012438"/>
    </source>
</evidence>
<keyword evidence="7" id="KW-0812">Transmembrane</keyword>
<evidence type="ECO:0000256" key="1">
    <source>
        <dbReference type="ARBA" id="ARBA00000085"/>
    </source>
</evidence>
<keyword evidence="5" id="KW-0418">Kinase</keyword>
<keyword evidence="10" id="KW-1185">Reference proteome</keyword>
<evidence type="ECO:0000259" key="8">
    <source>
        <dbReference type="SMART" id="SM00387"/>
    </source>
</evidence>
<keyword evidence="7" id="KW-0472">Membrane</keyword>
<feature type="compositionally biased region" description="Gly residues" evidence="6">
    <location>
        <begin position="1109"/>
        <end position="1121"/>
    </location>
</feature>
<evidence type="ECO:0000256" key="3">
    <source>
        <dbReference type="ARBA" id="ARBA00022553"/>
    </source>
</evidence>
<feature type="compositionally biased region" description="Basic and acidic residues" evidence="6">
    <location>
        <begin position="1146"/>
        <end position="1165"/>
    </location>
</feature>
<evidence type="ECO:0000256" key="5">
    <source>
        <dbReference type="ARBA" id="ARBA00022777"/>
    </source>
</evidence>
<dbReference type="InterPro" id="IPR050428">
    <property type="entry name" value="TCS_sensor_his_kinase"/>
</dbReference>
<feature type="compositionally biased region" description="Basic and acidic residues" evidence="6">
    <location>
        <begin position="805"/>
        <end position="830"/>
    </location>
</feature>
<dbReference type="EMBL" id="BAABIB010000072">
    <property type="protein sequence ID" value="GAA5163902.1"/>
    <property type="molecule type" value="Genomic_DNA"/>
</dbReference>
<dbReference type="InterPro" id="IPR003594">
    <property type="entry name" value="HATPase_dom"/>
</dbReference>
<dbReference type="EC" id="2.7.13.3" evidence="2"/>
<accession>A0ABP9QLW3</accession>
<keyword evidence="4" id="KW-0808">Transferase</keyword>
<dbReference type="SUPFAM" id="SSF55874">
    <property type="entry name" value="ATPase domain of HSP90 chaperone/DNA topoisomerase II/histidine kinase"/>
    <property type="match status" value="1"/>
</dbReference>
<evidence type="ECO:0000256" key="6">
    <source>
        <dbReference type="SAM" id="MobiDB-lite"/>
    </source>
</evidence>
<evidence type="ECO:0000256" key="4">
    <source>
        <dbReference type="ARBA" id="ARBA00022679"/>
    </source>
</evidence>
<dbReference type="SMART" id="SM00387">
    <property type="entry name" value="HATPase_c"/>
    <property type="match status" value="1"/>
</dbReference>
<dbReference type="PANTHER" id="PTHR45436">
    <property type="entry name" value="SENSOR HISTIDINE KINASE YKOH"/>
    <property type="match status" value="1"/>
</dbReference>
<dbReference type="Gene3D" id="6.10.340.10">
    <property type="match status" value="1"/>
</dbReference>
<name>A0ABP9QLW3_9PSEU</name>
<feature type="compositionally biased region" description="Basic and acidic residues" evidence="6">
    <location>
        <begin position="1402"/>
        <end position="1411"/>
    </location>
</feature>
<dbReference type="Pfam" id="PF08376">
    <property type="entry name" value="NIT"/>
    <property type="match status" value="1"/>
</dbReference>
<feature type="transmembrane region" description="Helical" evidence="7">
    <location>
        <begin position="332"/>
        <end position="353"/>
    </location>
</feature>
<dbReference type="Gene3D" id="3.30.565.10">
    <property type="entry name" value="Histidine kinase-like ATPase, C-terminal domain"/>
    <property type="match status" value="1"/>
</dbReference>
<feature type="region of interest" description="Disordered" evidence="6">
    <location>
        <begin position="805"/>
        <end position="1354"/>
    </location>
</feature>
<evidence type="ECO:0000256" key="7">
    <source>
        <dbReference type="SAM" id="Phobius"/>
    </source>
</evidence>
<comment type="catalytic activity">
    <reaction evidence="1">
        <text>ATP + protein L-histidine = ADP + protein N-phospho-L-histidine.</text>
        <dbReference type="EC" id="2.7.13.3"/>
    </reaction>
</comment>
<feature type="compositionally biased region" description="Basic and acidic residues" evidence="6">
    <location>
        <begin position="1297"/>
        <end position="1307"/>
    </location>
</feature>
<feature type="compositionally biased region" description="Basic and acidic residues" evidence="6">
    <location>
        <begin position="1432"/>
        <end position="1441"/>
    </location>
</feature>
<organism evidence="9 10">
    <name type="scientific">Amycolatopsis dongchuanensis</name>
    <dbReference type="NCBI Taxonomy" id="1070866"/>
    <lineage>
        <taxon>Bacteria</taxon>
        <taxon>Bacillati</taxon>
        <taxon>Actinomycetota</taxon>
        <taxon>Actinomycetes</taxon>
        <taxon>Pseudonocardiales</taxon>
        <taxon>Pseudonocardiaceae</taxon>
        <taxon>Amycolatopsis</taxon>
    </lineage>
</organism>
<feature type="compositionally biased region" description="Low complexity" evidence="6">
    <location>
        <begin position="881"/>
        <end position="897"/>
    </location>
</feature>
<dbReference type="InterPro" id="IPR013587">
    <property type="entry name" value="Nitrate/nitrite_sensing"/>
</dbReference>
<dbReference type="PANTHER" id="PTHR45436:SF5">
    <property type="entry name" value="SENSOR HISTIDINE KINASE TRCS"/>
    <property type="match status" value="1"/>
</dbReference>
<evidence type="ECO:0000313" key="9">
    <source>
        <dbReference type="EMBL" id="GAA5163902.1"/>
    </source>
</evidence>
<feature type="compositionally biased region" description="Low complexity" evidence="6">
    <location>
        <begin position="956"/>
        <end position="975"/>
    </location>
</feature>
<sequence length="1441" mass="151297">MPVGQLLGQQPRRPAKWRAITRWRDWSISVKLAAVTLVPIVIALVLGGITISNQVQRSTDFERIDRLVVLSTDVRALVDALQQERTRTAALLTQGTVGSSPELDAARAATDTALKPLATDTARVTQVDNAVAAPGTASNNALARLGEVRQQVAAGQLDSVQALDAYSAMTTALLGLDTSLVAGMGDPSISGTANALHDLQVAKEEVSTSQVLVTYGIARSSLTPTQLNQLRTAEVRLADRLEDFRAAATGAQGQDFDRTVTGQDFDTRSRLVSTVLAAQGVTVGDALEAISGEQWTAVSTAVVDSLRAVSGRLGDQVATTSADLVDSSGTDAGLLAVLLFAALVVTAAVVFLITRQLLRSLRLLRRSALDVADRQLPAAVQNIQEGREQSAEVTPVEVGTGDEIGQVAKAFDAVHSQALRLAIEQAAMRTGYSSVFVNLSRRSQSLVQRQLQLIERLERDEEDADQLATLFQLDHLATRMRRNNENLMVLSGAEPGRRSGQPILIADVLRAAVSEIEQYQRVVVQPPPEGRIVGYAASDLMRLIAELLDNATAFSAPETQVTVSTRVADNGAVVVDIMDKGIGMNEAEVAEANARLTEAATVDLATSRRMGLFVVGRLAGRHRIGVALHGGKDIVGVRATVTVPAELVMGLPQAEPPAPLPQPQDPALARRRTVNGTGRAGALTSLAGTSGTLGDGAAVPGPWSQNGHTGMLPPRPPSDLEVSGTALFNPIPADEQDLPEAPSSPADLPGGALPAGKALFEANTSSGALTEWWSAAAAEPAPPPPPPTPRETTPIFDETLSAWFRSDKPAPKPAEKAAESGKSEAAEETKANTGWDFAVDENFRAVQAAAQAEPTSFTESGLPKRRRGEQLMPGSVAPGTAAPRSPESASPEAPALPTRDPADIRGRLSSFQQGISRARHAAREQPAETGDAQSAAPSAGATGLQRRPQVEHGGQAWPDADQAAAAEADALPQRRQGGEGAAEGGLPQRQRRAESASPEGELPQRRPGGDASLRQAGAESGASEQQESGLPRRQPGAERQQGAEGGLPRRQPGAAPHEGAEAERQGAEGGLPQRQQGAEGGLPQRQPTTDSGLPRRQPGGELRSQPPQTGGGSSLFGGQPGEDGSLPRRQRGESVFSRQRGGENGLDQRRRPADTDPGAAERRPAADSGLAQPQPGVAPGFPQRQPGGDTGLPQRQRGGENGLAQRQPGTDAGRQPGGDTGLPQRGRGGENGLVQPQPGDSGLPQRQRGGDNGLAQPQPGDSGLPQRGPGSDGSLPRRQPAAAQAGTDADQLPQRRPGVEPPRRLEPPEDPAETSGAFLWRKPQFGEEGQPPLPRRQDEAEPLPGAGESAWSFAADESWQAVQALSQTAPASYTAAGLPRRRRGEQLMPGSASSTGGLGPRTQRDPQDVRGRLNSFQQGVRRGRHRTGQPAESDHETMEGE</sequence>
<proteinExistence type="predicted"/>
<comment type="caution">
    <text evidence="9">The sequence shown here is derived from an EMBL/GenBank/DDBJ whole genome shotgun (WGS) entry which is preliminary data.</text>
</comment>
<evidence type="ECO:0000313" key="10">
    <source>
        <dbReference type="Proteomes" id="UP001500192"/>
    </source>
</evidence>
<dbReference type="Pfam" id="PF02518">
    <property type="entry name" value="HATPase_c"/>
    <property type="match status" value="1"/>
</dbReference>
<dbReference type="Proteomes" id="UP001500192">
    <property type="component" value="Unassembled WGS sequence"/>
</dbReference>
<feature type="transmembrane region" description="Helical" evidence="7">
    <location>
        <begin position="32"/>
        <end position="51"/>
    </location>
</feature>
<gene>
    <name evidence="9" type="ORF">GCM10023214_32600</name>
</gene>
<dbReference type="InterPro" id="IPR036890">
    <property type="entry name" value="HATPase_C_sf"/>
</dbReference>
<feature type="region of interest" description="Disordered" evidence="6">
    <location>
        <begin position="1371"/>
        <end position="1441"/>
    </location>
</feature>
<reference evidence="10" key="1">
    <citation type="journal article" date="2019" name="Int. J. Syst. Evol. Microbiol.">
        <title>The Global Catalogue of Microorganisms (GCM) 10K type strain sequencing project: providing services to taxonomists for standard genome sequencing and annotation.</title>
        <authorList>
            <consortium name="The Broad Institute Genomics Platform"/>
            <consortium name="The Broad Institute Genome Sequencing Center for Infectious Disease"/>
            <person name="Wu L."/>
            <person name="Ma J."/>
        </authorList>
    </citation>
    <scope>NUCLEOTIDE SEQUENCE [LARGE SCALE GENOMIC DNA]</scope>
    <source>
        <strain evidence="10">JCM 18054</strain>
    </source>
</reference>
<protein>
    <recommendedName>
        <fullName evidence="2">histidine kinase</fullName>
        <ecNumber evidence="2">2.7.13.3</ecNumber>
    </recommendedName>
</protein>
<feature type="domain" description="Histidine kinase/HSP90-like ATPase" evidence="8">
    <location>
        <begin position="535"/>
        <end position="647"/>
    </location>
</feature>
<keyword evidence="3" id="KW-0597">Phosphoprotein</keyword>
<keyword evidence="7" id="KW-1133">Transmembrane helix</keyword>
<feature type="region of interest" description="Disordered" evidence="6">
    <location>
        <begin position="684"/>
        <end position="723"/>
    </location>
</feature>